<dbReference type="SUPFAM" id="SSF55620">
    <property type="entry name" value="Tetrahydrobiopterin biosynthesis enzymes-like"/>
    <property type="match status" value="1"/>
</dbReference>
<comment type="pathway">
    <text evidence="1">Purine metabolism; urate degradation; (S)-allantoin from urate: step 1/3.</text>
</comment>
<keyword evidence="8" id="KW-1185">Reference proteome</keyword>
<dbReference type="Pfam" id="PF01014">
    <property type="entry name" value="Uricase"/>
    <property type="match status" value="1"/>
</dbReference>
<evidence type="ECO:0000256" key="3">
    <source>
        <dbReference type="ARBA" id="ARBA00012598"/>
    </source>
</evidence>
<dbReference type="AlphaFoldDB" id="A0AAD5JQ35"/>
<proteinExistence type="inferred from homology"/>
<dbReference type="GO" id="GO:0005777">
    <property type="term" value="C:peroxisome"/>
    <property type="evidence" value="ECO:0007669"/>
    <property type="project" value="TreeGrafter"/>
</dbReference>
<keyword evidence="4" id="KW-0659">Purine metabolism</keyword>
<evidence type="ECO:0000256" key="5">
    <source>
        <dbReference type="ARBA" id="ARBA00023002"/>
    </source>
</evidence>
<evidence type="ECO:0000313" key="8">
    <source>
        <dbReference type="Proteomes" id="UP001209540"/>
    </source>
</evidence>
<reference evidence="7" key="1">
    <citation type="journal article" date="2022" name="IScience">
        <title>Evolution of zygomycete secretomes and the origins of terrestrial fungal ecologies.</title>
        <authorList>
            <person name="Chang Y."/>
            <person name="Wang Y."/>
            <person name="Mondo S."/>
            <person name="Ahrendt S."/>
            <person name="Andreopoulos W."/>
            <person name="Barry K."/>
            <person name="Beard J."/>
            <person name="Benny G.L."/>
            <person name="Blankenship S."/>
            <person name="Bonito G."/>
            <person name="Cuomo C."/>
            <person name="Desiro A."/>
            <person name="Gervers K.A."/>
            <person name="Hundley H."/>
            <person name="Kuo A."/>
            <person name="LaButti K."/>
            <person name="Lang B.F."/>
            <person name="Lipzen A."/>
            <person name="O'Donnell K."/>
            <person name="Pangilinan J."/>
            <person name="Reynolds N."/>
            <person name="Sandor L."/>
            <person name="Smith M.E."/>
            <person name="Tsang A."/>
            <person name="Grigoriev I.V."/>
            <person name="Stajich J.E."/>
            <person name="Spatafora J.W."/>
        </authorList>
    </citation>
    <scope>NUCLEOTIDE SEQUENCE</scope>
    <source>
        <strain evidence="7">RSA 2281</strain>
    </source>
</reference>
<dbReference type="Gene3D" id="3.10.270.10">
    <property type="entry name" value="Urate Oxidase"/>
    <property type="match status" value="1"/>
</dbReference>
<dbReference type="EC" id="1.7.3.3" evidence="3"/>
<dbReference type="GO" id="GO:0019628">
    <property type="term" value="P:urate catabolic process"/>
    <property type="evidence" value="ECO:0007669"/>
    <property type="project" value="TreeGrafter"/>
</dbReference>
<dbReference type="GO" id="GO:0006145">
    <property type="term" value="P:purine nucleobase catabolic process"/>
    <property type="evidence" value="ECO:0007669"/>
    <property type="project" value="TreeGrafter"/>
</dbReference>
<evidence type="ECO:0000313" key="7">
    <source>
        <dbReference type="EMBL" id="KAI9248302.1"/>
    </source>
</evidence>
<organism evidence="7 8">
    <name type="scientific">Phascolomyces articulosus</name>
    <dbReference type="NCBI Taxonomy" id="60185"/>
    <lineage>
        <taxon>Eukaryota</taxon>
        <taxon>Fungi</taxon>
        <taxon>Fungi incertae sedis</taxon>
        <taxon>Mucoromycota</taxon>
        <taxon>Mucoromycotina</taxon>
        <taxon>Mucoromycetes</taxon>
        <taxon>Mucorales</taxon>
        <taxon>Lichtheimiaceae</taxon>
        <taxon>Phascolomyces</taxon>
    </lineage>
</organism>
<dbReference type="InterPro" id="IPR002042">
    <property type="entry name" value="Uricase"/>
</dbReference>
<evidence type="ECO:0000256" key="1">
    <source>
        <dbReference type="ARBA" id="ARBA00004831"/>
    </source>
</evidence>
<dbReference type="Proteomes" id="UP001209540">
    <property type="component" value="Unassembled WGS sequence"/>
</dbReference>
<dbReference type="EMBL" id="JAIXMP010000039">
    <property type="protein sequence ID" value="KAI9248302.1"/>
    <property type="molecule type" value="Genomic_DNA"/>
</dbReference>
<name>A0AAD5JQ35_9FUNG</name>
<evidence type="ECO:0000256" key="4">
    <source>
        <dbReference type="ARBA" id="ARBA00022631"/>
    </source>
</evidence>
<evidence type="ECO:0000256" key="6">
    <source>
        <dbReference type="ARBA" id="ARBA00031317"/>
    </source>
</evidence>
<evidence type="ECO:0000256" key="2">
    <source>
        <dbReference type="ARBA" id="ARBA00009760"/>
    </source>
</evidence>
<protein>
    <recommendedName>
        <fullName evidence="3">factor independent urate hydroxylase</fullName>
        <ecNumber evidence="3">1.7.3.3</ecNumber>
    </recommendedName>
    <alternativeName>
        <fullName evidence="6">Urate oxidase</fullName>
    </alternativeName>
</protein>
<comment type="similarity">
    <text evidence="2">Belongs to the uricase family.</text>
</comment>
<accession>A0AAD5JQ35</accession>
<dbReference type="PANTHER" id="PTHR42874:SF1">
    <property type="entry name" value="URICASE"/>
    <property type="match status" value="1"/>
</dbReference>
<sequence>MSNPNVYLKTARYGKDLVRLLRVYREPSGVQRCTELTVRLLLEGDIETSFTKADNTVVVTTDTCKNTVNVLAKRSQNVDNIEVFAQELTRHVLNQYRHISSVHVKIIKHKWTRLNVDGKPHPHSFVRDGED</sequence>
<reference evidence="7" key="2">
    <citation type="submission" date="2023-02" db="EMBL/GenBank/DDBJ databases">
        <authorList>
            <consortium name="DOE Joint Genome Institute"/>
            <person name="Mondo S.J."/>
            <person name="Chang Y."/>
            <person name="Wang Y."/>
            <person name="Ahrendt S."/>
            <person name="Andreopoulos W."/>
            <person name="Barry K."/>
            <person name="Beard J."/>
            <person name="Benny G.L."/>
            <person name="Blankenship S."/>
            <person name="Bonito G."/>
            <person name="Cuomo C."/>
            <person name="Desiro A."/>
            <person name="Gervers K.A."/>
            <person name="Hundley H."/>
            <person name="Kuo A."/>
            <person name="LaButti K."/>
            <person name="Lang B.F."/>
            <person name="Lipzen A."/>
            <person name="O'Donnell K."/>
            <person name="Pangilinan J."/>
            <person name="Reynolds N."/>
            <person name="Sandor L."/>
            <person name="Smith M.W."/>
            <person name="Tsang A."/>
            <person name="Grigoriev I.V."/>
            <person name="Stajich J.E."/>
            <person name="Spatafora J.W."/>
        </authorList>
    </citation>
    <scope>NUCLEOTIDE SEQUENCE</scope>
    <source>
        <strain evidence="7">RSA 2281</strain>
    </source>
</reference>
<dbReference type="PANTHER" id="PTHR42874">
    <property type="entry name" value="URICASE"/>
    <property type="match status" value="1"/>
</dbReference>
<comment type="caution">
    <text evidence="7">The sequence shown here is derived from an EMBL/GenBank/DDBJ whole genome shotgun (WGS) entry which is preliminary data.</text>
</comment>
<gene>
    <name evidence="7" type="ORF">BDA99DRAFT_446255</name>
</gene>
<dbReference type="PRINTS" id="PR00093">
    <property type="entry name" value="URICASE"/>
</dbReference>
<keyword evidence="5" id="KW-0560">Oxidoreductase</keyword>
<dbReference type="GO" id="GO:0004846">
    <property type="term" value="F:urate oxidase activity"/>
    <property type="evidence" value="ECO:0007669"/>
    <property type="project" value="UniProtKB-EC"/>
</dbReference>
<feature type="non-terminal residue" evidence="7">
    <location>
        <position position="131"/>
    </location>
</feature>